<organism evidence="2 3">
    <name type="scientific">Niveomyces insectorum RCEF 264</name>
    <dbReference type="NCBI Taxonomy" id="1081102"/>
    <lineage>
        <taxon>Eukaryota</taxon>
        <taxon>Fungi</taxon>
        <taxon>Dikarya</taxon>
        <taxon>Ascomycota</taxon>
        <taxon>Pezizomycotina</taxon>
        <taxon>Sordariomycetes</taxon>
        <taxon>Hypocreomycetidae</taxon>
        <taxon>Hypocreales</taxon>
        <taxon>Cordycipitaceae</taxon>
        <taxon>Niveomyces</taxon>
    </lineage>
</organism>
<dbReference type="AlphaFoldDB" id="A0A167YYZ3"/>
<feature type="compositionally biased region" description="Basic and acidic residues" evidence="1">
    <location>
        <begin position="309"/>
        <end position="329"/>
    </location>
</feature>
<feature type="compositionally biased region" description="Polar residues" evidence="1">
    <location>
        <begin position="330"/>
        <end position="339"/>
    </location>
</feature>
<feature type="compositionally biased region" description="Basic and acidic residues" evidence="1">
    <location>
        <begin position="447"/>
        <end position="460"/>
    </location>
</feature>
<evidence type="ECO:0000256" key="1">
    <source>
        <dbReference type="SAM" id="MobiDB-lite"/>
    </source>
</evidence>
<gene>
    <name evidence="2" type="ORF">SPI_01442</name>
</gene>
<feature type="compositionally biased region" description="Polar residues" evidence="1">
    <location>
        <begin position="487"/>
        <end position="496"/>
    </location>
</feature>
<dbReference type="Proteomes" id="UP000076874">
    <property type="component" value="Unassembled WGS sequence"/>
</dbReference>
<feature type="region of interest" description="Disordered" evidence="1">
    <location>
        <begin position="309"/>
        <end position="339"/>
    </location>
</feature>
<name>A0A167YYZ3_9HYPO</name>
<evidence type="ECO:0000313" key="3">
    <source>
        <dbReference type="Proteomes" id="UP000076874"/>
    </source>
</evidence>
<evidence type="ECO:0000313" key="2">
    <source>
        <dbReference type="EMBL" id="OAA66866.1"/>
    </source>
</evidence>
<comment type="caution">
    <text evidence="2">The sequence shown here is derived from an EMBL/GenBank/DDBJ whole genome shotgun (WGS) entry which is preliminary data.</text>
</comment>
<feature type="compositionally biased region" description="Basic and acidic residues" evidence="1">
    <location>
        <begin position="497"/>
        <end position="516"/>
    </location>
</feature>
<proteinExistence type="predicted"/>
<accession>A0A167YYZ3</accession>
<sequence length="527" mass="60164">MGRAGQWVLHQEQDIYRLDMDTRPQTRRPQEDVPVRNLVQVAREINDYGLMWSGQKAPPNLSLVPFWEAKLQHFKALAKQVEEKCVQPGFTLEELRVLESMEQRQDNVFGRLARQRKESIRQEQNIILAVLMHLPKLGRPGHWILHNEDLYHAELDTRPKSRKPGKPIAISCLSQGLKSVGFTLFWDGTGPPPDFDDLDYWTAKDKELWAKADQAEAGNVHPDFTPQEVQALEALERDESHYFARCEKIPIGVVAPVLSPTAKAAIERMKSARLLVWDQLHALWQLGLPGRWILHGEDIYLPELDTRRRDQGRIPDDDDNDGKRGEDNNTHSASVSSTEARARALAPSFRITAIEGLVGHRGDFGLRYDGAWPPPDFNDVAYWEAKLAHLQEKRKAVEAGQVEHNFTARDLMNIELVERDSQRETDAEKAAAGLARHIEGVEAWLDGRRDGDDVEERERMPSLQPQSKRARDEDEDSGKGQTKRAKTQSNERQQTWRLRDSEGIGQHQKNEEEAHGKLARRTCAHLA</sequence>
<feature type="region of interest" description="Disordered" evidence="1">
    <location>
        <begin position="447"/>
        <end position="527"/>
    </location>
</feature>
<reference evidence="2 3" key="1">
    <citation type="journal article" date="2016" name="Genome Biol. Evol.">
        <title>Divergent and convergent evolution of fungal pathogenicity.</title>
        <authorList>
            <person name="Shang Y."/>
            <person name="Xiao G."/>
            <person name="Zheng P."/>
            <person name="Cen K."/>
            <person name="Zhan S."/>
            <person name="Wang C."/>
        </authorList>
    </citation>
    <scope>NUCLEOTIDE SEQUENCE [LARGE SCALE GENOMIC DNA]</scope>
    <source>
        <strain evidence="2 3">RCEF 264</strain>
    </source>
</reference>
<dbReference type="EMBL" id="AZHD01000002">
    <property type="protein sequence ID" value="OAA66866.1"/>
    <property type="molecule type" value="Genomic_DNA"/>
</dbReference>
<keyword evidence="3" id="KW-1185">Reference proteome</keyword>
<feature type="compositionally biased region" description="Basic residues" evidence="1">
    <location>
        <begin position="517"/>
        <end position="527"/>
    </location>
</feature>
<dbReference type="OrthoDB" id="5232189at2759"/>
<protein>
    <submittedName>
        <fullName evidence="2">Uncharacterized protein</fullName>
    </submittedName>
</protein>